<dbReference type="AlphaFoldDB" id="A0A6J5FDS6"/>
<name>A0A6J5FDS6_9BURK</name>
<dbReference type="EMBL" id="CADIKI010000001">
    <property type="protein sequence ID" value="CAB3778141.1"/>
    <property type="molecule type" value="Genomic_DNA"/>
</dbReference>
<sequence>MHCDSAIQVERVLNRTVRNFSQADLGRKYLDECGVIMAGHESRTIALRPHNEAR</sequence>
<dbReference type="Proteomes" id="UP000494252">
    <property type="component" value="Unassembled WGS sequence"/>
</dbReference>
<gene>
    <name evidence="1" type="ORF">LMG27177_00538</name>
</gene>
<dbReference type="RefSeq" id="WP_175157944.1">
    <property type="nucleotide sequence ID" value="NZ_CADIKI010000001.1"/>
</dbReference>
<proteinExistence type="predicted"/>
<evidence type="ECO:0000313" key="2">
    <source>
        <dbReference type="Proteomes" id="UP000494252"/>
    </source>
</evidence>
<protein>
    <submittedName>
        <fullName evidence="1">Uncharacterized protein</fullName>
    </submittedName>
</protein>
<organism evidence="1 2">
    <name type="scientific">Paraburkholderia fynbosensis</name>
    <dbReference type="NCBI Taxonomy" id="1200993"/>
    <lineage>
        <taxon>Bacteria</taxon>
        <taxon>Pseudomonadati</taxon>
        <taxon>Pseudomonadota</taxon>
        <taxon>Betaproteobacteria</taxon>
        <taxon>Burkholderiales</taxon>
        <taxon>Burkholderiaceae</taxon>
        <taxon>Paraburkholderia</taxon>
    </lineage>
</organism>
<accession>A0A6J5FDS6</accession>
<reference evidence="1 2" key="1">
    <citation type="submission" date="2020-04" db="EMBL/GenBank/DDBJ databases">
        <authorList>
            <person name="De Canck E."/>
        </authorList>
    </citation>
    <scope>NUCLEOTIDE SEQUENCE [LARGE SCALE GENOMIC DNA]</scope>
    <source>
        <strain evidence="1 2">LMG 27177</strain>
    </source>
</reference>
<evidence type="ECO:0000313" key="1">
    <source>
        <dbReference type="EMBL" id="CAB3778141.1"/>
    </source>
</evidence>
<keyword evidence="2" id="KW-1185">Reference proteome</keyword>